<dbReference type="GO" id="GO:0000139">
    <property type="term" value="C:Golgi membrane"/>
    <property type="evidence" value="ECO:0000318"/>
    <property type="project" value="GO_Central"/>
</dbReference>
<protein>
    <recommendedName>
        <fullName evidence="9">Cas1p 10 TM acyl transferase domain-containing protein</fullName>
    </recommendedName>
</protein>
<feature type="transmembrane region" description="Helical" evidence="8">
    <location>
        <begin position="507"/>
        <end position="528"/>
    </location>
</feature>
<reference evidence="10" key="3">
    <citation type="submission" date="2025-08" db="UniProtKB">
        <authorList>
            <consortium name="Ensembl"/>
        </authorList>
    </citation>
    <scope>IDENTIFICATION</scope>
</reference>
<feature type="transmembrane region" description="Helical" evidence="8">
    <location>
        <begin position="770"/>
        <end position="787"/>
    </location>
</feature>
<keyword evidence="7" id="KW-0325">Glycoprotein</keyword>
<dbReference type="Proteomes" id="UP000008144">
    <property type="component" value="Chromosome 1"/>
</dbReference>
<feature type="transmembrane region" description="Helical" evidence="8">
    <location>
        <begin position="540"/>
        <end position="562"/>
    </location>
</feature>
<dbReference type="AlphaFoldDB" id="F6XMT2"/>
<dbReference type="InterPro" id="IPR012419">
    <property type="entry name" value="Cas1_AcylTrans_dom"/>
</dbReference>
<evidence type="ECO:0000256" key="1">
    <source>
        <dbReference type="ARBA" id="ARBA00004141"/>
    </source>
</evidence>
<organism evidence="10 11">
    <name type="scientific">Ciona intestinalis</name>
    <name type="common">Transparent sea squirt</name>
    <name type="synonym">Ascidia intestinalis</name>
    <dbReference type="NCBI Taxonomy" id="7719"/>
    <lineage>
        <taxon>Eukaryota</taxon>
        <taxon>Metazoa</taxon>
        <taxon>Chordata</taxon>
        <taxon>Tunicata</taxon>
        <taxon>Ascidiacea</taxon>
        <taxon>Phlebobranchia</taxon>
        <taxon>Cionidae</taxon>
        <taxon>Ciona</taxon>
    </lineage>
</organism>
<evidence type="ECO:0000256" key="5">
    <source>
        <dbReference type="ARBA" id="ARBA00022989"/>
    </source>
</evidence>
<evidence type="ECO:0000256" key="6">
    <source>
        <dbReference type="ARBA" id="ARBA00023136"/>
    </source>
</evidence>
<dbReference type="PANTHER" id="PTHR13533">
    <property type="entry name" value="N-ACETYLNEURAMINATE 9-O-ACETYLTRANSFERASE"/>
    <property type="match status" value="1"/>
</dbReference>
<dbReference type="OMA" id="WSAREWA"/>
<feature type="transmembrane region" description="Helical" evidence="8">
    <location>
        <begin position="353"/>
        <end position="375"/>
    </location>
</feature>
<dbReference type="FunCoup" id="F6XMT2">
    <property type="interactions" value="33"/>
</dbReference>
<feature type="transmembrane region" description="Helical" evidence="8">
    <location>
        <begin position="309"/>
        <end position="332"/>
    </location>
</feature>
<keyword evidence="5 8" id="KW-1133">Transmembrane helix</keyword>
<reference evidence="10" key="2">
    <citation type="journal article" date="2008" name="Genome Biol.">
        <title>Improved genome assembly and evidence-based global gene model set for the chordate Ciona intestinalis: new insight into intron and operon populations.</title>
        <authorList>
            <person name="Satou Y."/>
            <person name="Mineta K."/>
            <person name="Ogasawara M."/>
            <person name="Sasakura Y."/>
            <person name="Shoguchi E."/>
            <person name="Ueno K."/>
            <person name="Yamada L."/>
            <person name="Matsumoto J."/>
            <person name="Wasserscheid J."/>
            <person name="Dewar K."/>
            <person name="Wiley G.B."/>
            <person name="Macmil S.L."/>
            <person name="Roe B.A."/>
            <person name="Zeller R.W."/>
            <person name="Hastings K.E."/>
            <person name="Lemaire P."/>
            <person name="Lindquist E."/>
            <person name="Endo T."/>
            <person name="Hotta K."/>
            <person name="Inaba K."/>
        </authorList>
    </citation>
    <scope>NUCLEOTIDE SEQUENCE [LARGE SCALE GENOMIC DNA]</scope>
    <source>
        <strain evidence="10">wild type</strain>
    </source>
</reference>
<feature type="transmembrane region" description="Helical" evidence="8">
    <location>
        <begin position="693"/>
        <end position="713"/>
    </location>
</feature>
<dbReference type="GO" id="GO:0047186">
    <property type="term" value="F:N-acetylneuraminate 9-O-acetyltransferase activity"/>
    <property type="evidence" value="ECO:0000318"/>
    <property type="project" value="GO_Central"/>
</dbReference>
<reference evidence="11" key="1">
    <citation type="journal article" date="2002" name="Science">
        <title>The draft genome of Ciona intestinalis: insights into chordate and vertebrate origins.</title>
        <authorList>
            <person name="Dehal P."/>
            <person name="Satou Y."/>
            <person name="Campbell R.K."/>
            <person name="Chapman J."/>
            <person name="Degnan B."/>
            <person name="De Tomaso A."/>
            <person name="Davidson B."/>
            <person name="Di Gregorio A."/>
            <person name="Gelpke M."/>
            <person name="Goodstein D.M."/>
            <person name="Harafuji N."/>
            <person name="Hastings K.E."/>
            <person name="Ho I."/>
            <person name="Hotta K."/>
            <person name="Huang W."/>
            <person name="Kawashima T."/>
            <person name="Lemaire P."/>
            <person name="Martinez D."/>
            <person name="Meinertzhagen I.A."/>
            <person name="Necula S."/>
            <person name="Nonaka M."/>
            <person name="Putnam N."/>
            <person name="Rash S."/>
            <person name="Saiga H."/>
            <person name="Satake M."/>
            <person name="Terry A."/>
            <person name="Yamada L."/>
            <person name="Wang H.G."/>
            <person name="Awazu S."/>
            <person name="Azumi K."/>
            <person name="Boore J."/>
            <person name="Branno M."/>
            <person name="Chin-Bow S."/>
            <person name="DeSantis R."/>
            <person name="Doyle S."/>
            <person name="Francino P."/>
            <person name="Keys D.N."/>
            <person name="Haga S."/>
            <person name="Hayashi H."/>
            <person name="Hino K."/>
            <person name="Imai K.S."/>
            <person name="Inaba K."/>
            <person name="Kano S."/>
            <person name="Kobayashi K."/>
            <person name="Kobayashi M."/>
            <person name="Lee B.I."/>
            <person name="Makabe K.W."/>
            <person name="Manohar C."/>
            <person name="Matassi G."/>
            <person name="Medina M."/>
            <person name="Mochizuki Y."/>
            <person name="Mount S."/>
            <person name="Morishita T."/>
            <person name="Miura S."/>
            <person name="Nakayama A."/>
            <person name="Nishizaka S."/>
            <person name="Nomoto H."/>
            <person name="Ohta F."/>
            <person name="Oishi K."/>
            <person name="Rigoutsos I."/>
            <person name="Sano M."/>
            <person name="Sasaki A."/>
            <person name="Sasakura Y."/>
            <person name="Shoguchi E."/>
            <person name="Shin-i T."/>
            <person name="Spagnuolo A."/>
            <person name="Stainier D."/>
            <person name="Suzuki M.M."/>
            <person name="Tassy O."/>
            <person name="Takatori N."/>
            <person name="Tokuoka M."/>
            <person name="Yagi K."/>
            <person name="Yoshizaki F."/>
            <person name="Wada S."/>
            <person name="Zhang C."/>
            <person name="Hyatt P.D."/>
            <person name="Larimer F."/>
            <person name="Detter C."/>
            <person name="Doggett N."/>
            <person name="Glavina T."/>
            <person name="Hawkins T."/>
            <person name="Richardson P."/>
            <person name="Lucas S."/>
            <person name="Kohara Y."/>
            <person name="Levine M."/>
            <person name="Satoh N."/>
            <person name="Rokhsar D.S."/>
        </authorList>
    </citation>
    <scope>NUCLEOTIDE SEQUENCE [LARGE SCALE GENOMIC DNA]</scope>
</reference>
<accession>F6XMT2</accession>
<reference evidence="10" key="4">
    <citation type="submission" date="2025-09" db="UniProtKB">
        <authorList>
            <consortium name="Ensembl"/>
        </authorList>
    </citation>
    <scope>IDENTIFICATION</scope>
</reference>
<keyword evidence="6 8" id="KW-0472">Membrane</keyword>
<evidence type="ECO:0000256" key="7">
    <source>
        <dbReference type="ARBA" id="ARBA00023180"/>
    </source>
</evidence>
<dbReference type="HOGENOM" id="CLU_008003_1_0_1"/>
<sequence>VTCETYAVNNTSVTKHVNITAFKKIAFPLVVLLIIVHLMQLYDAGGDTCGRLLDGGTWLDEGVWQPSGCMLHKYKKNEAEKCLANRKVAFVGDSRQRELFYSFVNFVSSEKFEEIPKAHFDIPFKSGNLNVEFLWRPEPNASAIDLYNNWLKEEGKPMVVFQSAGVHTMKRTSGSPLGVEGFKSNLTKLKLNMDSLMQKGTKVYWILQDPVNENKLSNARSSITNELISEYNAVAMEVFHANGKIPVIRSLADLAGAKISKSVDGLHLGKDITDIDVSILLNLLCNQMTHATDGTCCRKPDPLTIVQGMLYGSIFTMACILYNILLAVGIRIQRIGKPTPTNEDEVAKNKDSIHNIIAELTYAAAKMSLILFYFYICDRTDVFMKSNKHYTNTRFFLPLLYIVFLGIFGIDSTKQPVFLNRDQTDEWKGWMQLVILIYHVTGASVNVPIYMHVRLLVAMYLFMTGYGHFSYFWNKGDFGVHRVFGVMFRLNFLTVMLCLTMDRSYQFYYFVPMCSFWFLVLYLFMALWPRAYMVATNKETTLIFVMCAKLSLLLFTIVLVFLSQELFESMFSWWPVIRLFELPPGMVREWWFRCHLDRFAMLHGAVFAFGYIILKRLSIVDDSRQGCLLSTKVSLIAVTASILCTLFYSVWALQCSDKQSCNEVHSFASLIPISAFILIRNIPGYLRAGYSSFFAWFGKISLELFIGQYHIWLAADTKGILVITSPQWPMLNLLVSTFVFVCVAHEISALTGTFAKYLVGPAKTADTKTVCAKILVITAVLVCFMLISDLTNTSPRV</sequence>
<evidence type="ECO:0000259" key="9">
    <source>
        <dbReference type="Pfam" id="PF07779"/>
    </source>
</evidence>
<feature type="transmembrane region" description="Helical" evidence="8">
    <location>
        <begin position="25"/>
        <end position="42"/>
    </location>
</feature>
<dbReference type="PANTHER" id="PTHR13533:SF1">
    <property type="entry name" value="N-ACETYLNEURAMINATE 9-O-ACETYLTRANSFERASE"/>
    <property type="match status" value="1"/>
</dbReference>
<evidence type="ECO:0000256" key="4">
    <source>
        <dbReference type="ARBA" id="ARBA00022692"/>
    </source>
</evidence>
<feature type="transmembrane region" description="Helical" evidence="8">
    <location>
        <begin position="483"/>
        <end position="501"/>
    </location>
</feature>
<feature type="transmembrane region" description="Helical" evidence="8">
    <location>
        <begin position="666"/>
        <end position="686"/>
    </location>
</feature>
<dbReference type="InParanoid" id="F6XMT2"/>
<name>F6XMT2_CIOIN</name>
<feature type="transmembrane region" description="Helical" evidence="8">
    <location>
        <begin position="395"/>
        <end position="412"/>
    </location>
</feature>
<dbReference type="GO" id="GO:0005975">
    <property type="term" value="P:carbohydrate metabolic process"/>
    <property type="evidence" value="ECO:0007669"/>
    <property type="project" value="UniProtKB-ARBA"/>
</dbReference>
<comment type="subcellular location">
    <subcellularLocation>
        <location evidence="1">Membrane</location>
        <topology evidence="1">Multi-pass membrane protein</topology>
    </subcellularLocation>
</comment>
<feature type="transmembrane region" description="Helical" evidence="8">
    <location>
        <begin position="433"/>
        <end position="451"/>
    </location>
</feature>
<evidence type="ECO:0000313" key="11">
    <source>
        <dbReference type="Proteomes" id="UP000008144"/>
    </source>
</evidence>
<comment type="similarity">
    <text evidence="2">Belongs to the PC-esterase family. CASD1 subfamily.</text>
</comment>
<feature type="transmembrane region" description="Helical" evidence="8">
    <location>
        <begin position="635"/>
        <end position="654"/>
    </location>
</feature>
<feature type="domain" description="Cas1p 10 TM acyl transferase" evidence="9">
    <location>
        <begin position="290"/>
        <end position="771"/>
    </location>
</feature>
<keyword evidence="11" id="KW-1185">Reference proteome</keyword>
<dbReference type="Pfam" id="PF07779">
    <property type="entry name" value="Cas1_AcylT"/>
    <property type="match status" value="1"/>
</dbReference>
<dbReference type="SUPFAM" id="SSF52266">
    <property type="entry name" value="SGNH hydrolase"/>
    <property type="match status" value="1"/>
</dbReference>
<evidence type="ECO:0000256" key="3">
    <source>
        <dbReference type="ARBA" id="ARBA00022679"/>
    </source>
</evidence>
<dbReference type="Ensembl" id="ENSCINT00000005714.3">
    <property type="protein sequence ID" value="ENSCINP00000005714.3"/>
    <property type="gene ID" value="ENSCING00000002799.3"/>
</dbReference>
<evidence type="ECO:0000256" key="8">
    <source>
        <dbReference type="SAM" id="Phobius"/>
    </source>
</evidence>
<feature type="transmembrane region" description="Helical" evidence="8">
    <location>
        <begin position="590"/>
        <end position="614"/>
    </location>
</feature>
<dbReference type="GeneTree" id="ENSGT00390000004037"/>
<keyword evidence="3" id="KW-0808">Transferase</keyword>
<feature type="transmembrane region" description="Helical" evidence="8">
    <location>
        <begin position="457"/>
        <end position="474"/>
    </location>
</feature>
<proteinExistence type="inferred from homology"/>
<evidence type="ECO:0000313" key="10">
    <source>
        <dbReference type="Ensembl" id="ENSCINP00000005714.3"/>
    </source>
</evidence>
<evidence type="ECO:0000256" key="2">
    <source>
        <dbReference type="ARBA" id="ARBA00010666"/>
    </source>
</evidence>
<dbReference type="EMBL" id="EAAA01000098">
    <property type="status" value="NOT_ANNOTATED_CDS"/>
    <property type="molecule type" value="Genomic_DNA"/>
</dbReference>
<keyword evidence="4 8" id="KW-0812">Transmembrane</keyword>
<feature type="transmembrane region" description="Helical" evidence="8">
    <location>
        <begin position="733"/>
        <end position="758"/>
    </location>
</feature>